<dbReference type="GeneID" id="52228810"/>
<dbReference type="GO" id="GO:0005829">
    <property type="term" value="C:cytosol"/>
    <property type="evidence" value="ECO:0007669"/>
    <property type="project" value="TreeGrafter"/>
</dbReference>
<dbReference type="KEGG" id="srq:SR187_1155"/>
<dbReference type="InterPro" id="IPR039420">
    <property type="entry name" value="WalR-like"/>
</dbReference>
<dbReference type="RefSeq" id="WP_120171250.1">
    <property type="nucleotide sequence ID" value="NZ_AP018400.1"/>
</dbReference>
<dbReference type="SUPFAM" id="SSF52172">
    <property type="entry name" value="CheY-like"/>
    <property type="match status" value="1"/>
</dbReference>
<reference evidence="12 13" key="1">
    <citation type="journal article" date="2018" name="Genome Biol. Evol.">
        <title>Complete Genome Sequence of Streptococcus ruminantium sp. nov. GUT-187T (=DSM 104980T =JCM 31869T), the Type Strain of S. ruminantium, and Comparison with Genome Sequences of Streptococcus suis Strains.</title>
        <authorList>
            <person name="Tohya M."/>
            <person name="Sekizaki T."/>
            <person name="Miyoshi-Akiyama T."/>
        </authorList>
    </citation>
    <scope>NUCLEOTIDE SEQUENCE [LARGE SCALE GENOMIC DNA]</scope>
    <source>
        <strain evidence="12 13">GUT187T</strain>
    </source>
</reference>
<dbReference type="Pfam" id="PF00072">
    <property type="entry name" value="Response_reg"/>
    <property type="match status" value="1"/>
</dbReference>
<sequence length="223" mass="25730">MTRILIVEDDAVINQVLAEFLKEHQYEIVSCLDGQKALEYFETEKFDLIILDIMVPNVSGLDILKKIRKTSQVPVIMLTAMDDEYTQLVSFNHLISDYVVKPFSPLILMKRIENVFRQSETANIIEISGVVIDLEASEVYVDNETLPLTKTEYEVLEMLAKHKGKLVTRDQLMNAIWGYTELEGRILDNHIKNIRKKVPQIPLVTLVGRGYKIEEEENEHEHS</sequence>
<keyword evidence="3" id="KW-0805">Transcription regulation</keyword>
<dbReference type="Proteomes" id="UP000269331">
    <property type="component" value="Chromosome"/>
</dbReference>
<dbReference type="PANTHER" id="PTHR48111">
    <property type="entry name" value="REGULATOR OF RPOS"/>
    <property type="match status" value="1"/>
</dbReference>
<keyword evidence="5" id="KW-0804">Transcription</keyword>
<dbReference type="AlphaFoldDB" id="A0A2Z5TTU2"/>
<evidence type="ECO:0000256" key="6">
    <source>
        <dbReference type="ARBA" id="ARBA00055621"/>
    </source>
</evidence>
<evidence type="ECO:0000313" key="12">
    <source>
        <dbReference type="EMBL" id="BBA91862.1"/>
    </source>
</evidence>
<dbReference type="PROSITE" id="PS51755">
    <property type="entry name" value="OMPR_PHOB"/>
    <property type="match status" value="1"/>
</dbReference>
<dbReference type="GO" id="GO:0032993">
    <property type="term" value="C:protein-DNA complex"/>
    <property type="evidence" value="ECO:0007669"/>
    <property type="project" value="TreeGrafter"/>
</dbReference>
<comment type="function">
    <text evidence="6">Member of the two-component regulatory system DltS/DltR. Regulates the expression of the dlt operon.</text>
</comment>
<dbReference type="FunFam" id="3.40.50.2300:FF:000001">
    <property type="entry name" value="DNA-binding response regulator PhoB"/>
    <property type="match status" value="1"/>
</dbReference>
<feature type="DNA-binding region" description="OmpR/PhoB-type" evidence="9">
    <location>
        <begin position="122"/>
        <end position="215"/>
    </location>
</feature>
<dbReference type="OrthoDB" id="9790442at2"/>
<evidence type="ECO:0000313" key="13">
    <source>
        <dbReference type="Proteomes" id="UP000269331"/>
    </source>
</evidence>
<evidence type="ECO:0000256" key="1">
    <source>
        <dbReference type="ARBA" id="ARBA00022553"/>
    </source>
</evidence>
<evidence type="ECO:0000256" key="8">
    <source>
        <dbReference type="PROSITE-ProRule" id="PRU00169"/>
    </source>
</evidence>
<dbReference type="SMART" id="SM00862">
    <property type="entry name" value="Trans_reg_C"/>
    <property type="match status" value="1"/>
</dbReference>
<dbReference type="PANTHER" id="PTHR48111:SF1">
    <property type="entry name" value="TWO-COMPONENT RESPONSE REGULATOR ORR33"/>
    <property type="match status" value="1"/>
</dbReference>
<evidence type="ECO:0000256" key="5">
    <source>
        <dbReference type="ARBA" id="ARBA00023163"/>
    </source>
</evidence>
<evidence type="ECO:0000259" key="11">
    <source>
        <dbReference type="PROSITE" id="PS51755"/>
    </source>
</evidence>
<dbReference type="CDD" id="cd00383">
    <property type="entry name" value="trans_reg_C"/>
    <property type="match status" value="1"/>
</dbReference>
<dbReference type="PROSITE" id="PS50110">
    <property type="entry name" value="RESPONSE_REGULATORY"/>
    <property type="match status" value="1"/>
</dbReference>
<dbReference type="SMART" id="SM00448">
    <property type="entry name" value="REC"/>
    <property type="match status" value="1"/>
</dbReference>
<keyword evidence="4 9" id="KW-0238">DNA-binding</keyword>
<dbReference type="Pfam" id="PF00486">
    <property type="entry name" value="Trans_reg_C"/>
    <property type="match status" value="1"/>
</dbReference>
<evidence type="ECO:0000256" key="9">
    <source>
        <dbReference type="PROSITE-ProRule" id="PRU01091"/>
    </source>
</evidence>
<dbReference type="InterPro" id="IPR001789">
    <property type="entry name" value="Sig_transdc_resp-reg_receiver"/>
</dbReference>
<dbReference type="GO" id="GO:0000976">
    <property type="term" value="F:transcription cis-regulatory region binding"/>
    <property type="evidence" value="ECO:0007669"/>
    <property type="project" value="TreeGrafter"/>
</dbReference>
<feature type="modified residue" description="4-aspartylphosphate" evidence="8">
    <location>
        <position position="52"/>
    </location>
</feature>
<dbReference type="InterPro" id="IPR036388">
    <property type="entry name" value="WH-like_DNA-bd_sf"/>
</dbReference>
<dbReference type="GO" id="GO:0006355">
    <property type="term" value="P:regulation of DNA-templated transcription"/>
    <property type="evidence" value="ECO:0007669"/>
    <property type="project" value="InterPro"/>
</dbReference>
<dbReference type="Gene3D" id="1.10.10.10">
    <property type="entry name" value="Winged helix-like DNA-binding domain superfamily/Winged helix DNA-binding domain"/>
    <property type="match status" value="1"/>
</dbReference>
<keyword evidence="1 8" id="KW-0597">Phosphoprotein</keyword>
<name>A0A2Z5TTU2_9STRE</name>
<dbReference type="Gene3D" id="3.40.50.2300">
    <property type="match status" value="1"/>
</dbReference>
<feature type="domain" description="Response regulatory" evidence="10">
    <location>
        <begin position="3"/>
        <end position="116"/>
    </location>
</feature>
<dbReference type="InterPro" id="IPR011006">
    <property type="entry name" value="CheY-like_superfamily"/>
</dbReference>
<gene>
    <name evidence="12" type="ORF">SR187_1155</name>
</gene>
<dbReference type="CDD" id="cd17574">
    <property type="entry name" value="REC_OmpR"/>
    <property type="match status" value="1"/>
</dbReference>
<dbReference type="EMBL" id="AP018400">
    <property type="protein sequence ID" value="BBA91862.1"/>
    <property type="molecule type" value="Genomic_DNA"/>
</dbReference>
<organism evidence="12 13">
    <name type="scientific">Streptococcus ruminantium</name>
    <dbReference type="NCBI Taxonomy" id="1917441"/>
    <lineage>
        <taxon>Bacteria</taxon>
        <taxon>Bacillati</taxon>
        <taxon>Bacillota</taxon>
        <taxon>Bacilli</taxon>
        <taxon>Lactobacillales</taxon>
        <taxon>Streptococcaceae</taxon>
        <taxon>Streptococcus</taxon>
    </lineage>
</organism>
<proteinExistence type="predicted"/>
<evidence type="ECO:0000256" key="4">
    <source>
        <dbReference type="ARBA" id="ARBA00023125"/>
    </source>
</evidence>
<feature type="domain" description="OmpR/PhoB-type" evidence="11">
    <location>
        <begin position="122"/>
        <end position="215"/>
    </location>
</feature>
<protein>
    <recommendedName>
        <fullName evidence="7">Transcriptional regulatory protein DltR</fullName>
    </recommendedName>
</protein>
<dbReference type="InterPro" id="IPR001867">
    <property type="entry name" value="OmpR/PhoB-type_DNA-bd"/>
</dbReference>
<evidence type="ECO:0000256" key="3">
    <source>
        <dbReference type="ARBA" id="ARBA00023015"/>
    </source>
</evidence>
<evidence type="ECO:0000256" key="7">
    <source>
        <dbReference type="ARBA" id="ARBA00071115"/>
    </source>
</evidence>
<dbReference type="GO" id="GO:0000156">
    <property type="term" value="F:phosphorelay response regulator activity"/>
    <property type="evidence" value="ECO:0007669"/>
    <property type="project" value="TreeGrafter"/>
</dbReference>
<evidence type="ECO:0000256" key="2">
    <source>
        <dbReference type="ARBA" id="ARBA00023012"/>
    </source>
</evidence>
<accession>A0A2Z5TTU2</accession>
<evidence type="ECO:0000259" key="10">
    <source>
        <dbReference type="PROSITE" id="PS50110"/>
    </source>
</evidence>
<keyword evidence="2" id="KW-0902">Two-component regulatory system</keyword>